<evidence type="ECO:0000259" key="3">
    <source>
        <dbReference type="PROSITE" id="PS51668"/>
    </source>
</evidence>
<sequence>MKTFNVNSIGKIRSSEEGTVIQIDPPYIPALKALDGFSHINVIWWFSECDSKEARSVLETAQPYQHSPEVMGIFSTRSPIRPNPIALTASEVLHIDDQSGTIQIAYIDANDGSPVLDIKPYTPSLDRIESPQVPDWCSHWPKSLEESAVFDWEKEFNF</sequence>
<evidence type="ECO:0000256" key="1">
    <source>
        <dbReference type="ARBA" id="ARBA00022691"/>
    </source>
</evidence>
<dbReference type="RefSeq" id="WP_137329237.1">
    <property type="nucleotide sequence ID" value="NZ_CP040058.1"/>
</dbReference>
<dbReference type="AlphaFoldDB" id="A0A4V1EGF9"/>
<comment type="similarity">
    <text evidence="2">Belongs to the tRNA methyltransferase O family.</text>
</comment>
<dbReference type="InterPro" id="IPR036414">
    <property type="entry name" value="YaeB_N_sf"/>
</dbReference>
<keyword evidence="1" id="KW-0949">S-adenosyl-L-methionine</keyword>
<gene>
    <name evidence="4" type="ORF">AR1Y2_2486</name>
</gene>
<dbReference type="PROSITE" id="PS51668">
    <property type="entry name" value="TSAA_2"/>
    <property type="match status" value="1"/>
</dbReference>
<reference evidence="4 5" key="1">
    <citation type="submission" date="2019-05" db="EMBL/GenBank/DDBJ databases">
        <title>Complete genome sequencing of Anaerostipes rhamnosivorans.</title>
        <authorList>
            <person name="Bui T.P.N."/>
            <person name="de Vos W.M."/>
        </authorList>
    </citation>
    <scope>NUCLEOTIDE SEQUENCE [LARGE SCALE GENOMIC DNA]</scope>
    <source>
        <strain evidence="4 5">1y2</strain>
    </source>
</reference>
<dbReference type="EMBL" id="CP040058">
    <property type="protein sequence ID" value="QCP35940.1"/>
    <property type="molecule type" value="Genomic_DNA"/>
</dbReference>
<proteinExistence type="inferred from homology"/>
<dbReference type="Proteomes" id="UP000298653">
    <property type="component" value="Chromosome"/>
</dbReference>
<organism evidence="4 5">
    <name type="scientific">Anaerostipes rhamnosivorans</name>
    <dbReference type="NCBI Taxonomy" id="1229621"/>
    <lineage>
        <taxon>Bacteria</taxon>
        <taxon>Bacillati</taxon>
        <taxon>Bacillota</taxon>
        <taxon>Clostridia</taxon>
        <taxon>Lachnospirales</taxon>
        <taxon>Lachnospiraceae</taxon>
        <taxon>Anaerostipes</taxon>
    </lineage>
</organism>
<dbReference type="KEGG" id="arf:AR1Y2_2486"/>
<dbReference type="SUPFAM" id="SSF118196">
    <property type="entry name" value="YaeB-like"/>
    <property type="match status" value="1"/>
</dbReference>
<evidence type="ECO:0000256" key="2">
    <source>
        <dbReference type="ARBA" id="ARBA00033753"/>
    </source>
</evidence>
<protein>
    <recommendedName>
        <fullName evidence="3">TsaA-like domain-containing protein</fullName>
    </recommendedName>
</protein>
<dbReference type="PANTHER" id="PTHR12818:SF0">
    <property type="entry name" value="TRNA (ADENINE(37)-N6)-METHYLTRANSFERASE"/>
    <property type="match status" value="1"/>
</dbReference>
<dbReference type="InterPro" id="IPR040372">
    <property type="entry name" value="YaeB-like"/>
</dbReference>
<dbReference type="Gene3D" id="2.40.30.70">
    <property type="entry name" value="YaeB-like"/>
    <property type="match status" value="1"/>
</dbReference>
<feature type="domain" description="TsaA-like" evidence="3">
    <location>
        <begin position="6"/>
        <end position="130"/>
    </location>
</feature>
<dbReference type="PANTHER" id="PTHR12818">
    <property type="entry name" value="TRNA (ADENINE(37)-N6)-METHYLTRANSFERASE"/>
    <property type="match status" value="1"/>
</dbReference>
<dbReference type="OrthoDB" id="9804309at2"/>
<dbReference type="Pfam" id="PF01980">
    <property type="entry name" value="TrmO_N"/>
    <property type="match status" value="1"/>
</dbReference>
<dbReference type="CDD" id="cd09281">
    <property type="entry name" value="UPF0066"/>
    <property type="match status" value="1"/>
</dbReference>
<evidence type="ECO:0000313" key="4">
    <source>
        <dbReference type="EMBL" id="QCP35940.1"/>
    </source>
</evidence>
<keyword evidence="5" id="KW-1185">Reference proteome</keyword>
<dbReference type="InterPro" id="IPR023370">
    <property type="entry name" value="TrmO-like_N"/>
</dbReference>
<evidence type="ECO:0000313" key="5">
    <source>
        <dbReference type="Proteomes" id="UP000298653"/>
    </source>
</evidence>
<dbReference type="InterPro" id="IPR036413">
    <property type="entry name" value="YaeB-like_sf"/>
</dbReference>
<name>A0A4V1EGF9_9FIRM</name>
<accession>A0A4V1EGF9</accession>